<dbReference type="InterPro" id="IPR036866">
    <property type="entry name" value="RibonucZ/Hydroxyglut_hydro"/>
</dbReference>
<comment type="caution">
    <text evidence="3">The sequence shown here is derived from an EMBL/GenBank/DDBJ whole genome shotgun (WGS) entry which is preliminary data.</text>
</comment>
<dbReference type="InterPro" id="IPR001279">
    <property type="entry name" value="Metallo-B-lactamas"/>
</dbReference>
<sequence>MCGNERKRQSDGDIPDQNGDGPDQKRPQTRSQTKPKRDAEQAANLEAARKHAEELRLRREEALKKQPATPAGNRGDGSLHISFLQMGQGDCCLIATPKGRVIMIDCGSDSKDSEDNAVYTKRIKDSIYTEKFLKNQNEIDILILTHPDTDHYEKAKEVLKDNVIIHNVYHSAKFPDYSAGQTSTWISSRTTDPSFIKAVTHNLLTCGFIRINDKDVLNADETNTVDRLDGKGGIRIVDEENCKIAILASNVDKLYVNDNSNTTNRGSVVTLIEIFDQKLLICGDATRSTEHYLLKNHGDRLANLCVLQAPHHGSNNTSSSQEFVDKTKPINVVMSAGKKVDKDHLPSEDTIVRYENCQALSKRSEVPEHEIFYWEKGSMGSYSNTSKFTKRAVYITGSNGTFSQRFEQPST</sequence>
<dbReference type="SUPFAM" id="SSF56281">
    <property type="entry name" value="Metallo-hydrolase/oxidoreductase"/>
    <property type="match status" value="1"/>
</dbReference>
<evidence type="ECO:0000313" key="3">
    <source>
        <dbReference type="EMBL" id="MBD2620524.1"/>
    </source>
</evidence>
<dbReference type="InterPro" id="IPR052159">
    <property type="entry name" value="Competence_DNA_uptake"/>
</dbReference>
<keyword evidence="4" id="KW-1185">Reference proteome</keyword>
<dbReference type="EMBL" id="JACJSW010000031">
    <property type="protein sequence ID" value="MBD2620524.1"/>
    <property type="molecule type" value="Genomic_DNA"/>
</dbReference>
<feature type="region of interest" description="Disordered" evidence="1">
    <location>
        <begin position="1"/>
        <end position="48"/>
    </location>
</feature>
<dbReference type="Gene3D" id="3.60.15.10">
    <property type="entry name" value="Ribonuclease Z/Hydroxyacylglutathione hydrolase-like"/>
    <property type="match status" value="1"/>
</dbReference>
<dbReference type="PANTHER" id="PTHR30619:SF1">
    <property type="entry name" value="RECOMBINATION PROTEIN 2"/>
    <property type="match status" value="1"/>
</dbReference>
<dbReference type="Proteomes" id="UP000636187">
    <property type="component" value="Unassembled WGS sequence"/>
</dbReference>
<protein>
    <submittedName>
        <fullName evidence="3">MBL fold metallo-hydrolase</fullName>
    </submittedName>
</protein>
<name>A0ABR8HPQ3_9CHRO</name>
<dbReference type="PANTHER" id="PTHR30619">
    <property type="entry name" value="DNA INTERNALIZATION/COMPETENCE PROTEIN COMEC/REC2"/>
    <property type="match status" value="1"/>
</dbReference>
<proteinExistence type="predicted"/>
<feature type="compositionally biased region" description="Basic and acidic residues" evidence="1">
    <location>
        <begin position="1"/>
        <end position="11"/>
    </location>
</feature>
<feature type="domain" description="Metallo-beta-lactamase" evidence="2">
    <location>
        <begin position="87"/>
        <end position="160"/>
    </location>
</feature>
<accession>A0ABR8HPQ3</accession>
<evidence type="ECO:0000259" key="2">
    <source>
        <dbReference type="Pfam" id="PF00753"/>
    </source>
</evidence>
<organism evidence="3 4">
    <name type="scientific">Microcystis flos-aquae FACHB-1344</name>
    <dbReference type="NCBI Taxonomy" id="2692899"/>
    <lineage>
        <taxon>Bacteria</taxon>
        <taxon>Bacillati</taxon>
        <taxon>Cyanobacteriota</taxon>
        <taxon>Cyanophyceae</taxon>
        <taxon>Oscillatoriophycideae</taxon>
        <taxon>Chroococcales</taxon>
        <taxon>Microcystaceae</taxon>
        <taxon>Microcystis</taxon>
    </lineage>
</organism>
<dbReference type="RefSeq" id="WP_190718538.1">
    <property type="nucleotide sequence ID" value="NZ_JACJSW010000031.1"/>
</dbReference>
<evidence type="ECO:0000256" key="1">
    <source>
        <dbReference type="SAM" id="MobiDB-lite"/>
    </source>
</evidence>
<gene>
    <name evidence="3" type="ORF">H6G48_01945</name>
</gene>
<dbReference type="Pfam" id="PF00753">
    <property type="entry name" value="Lactamase_B"/>
    <property type="match status" value="1"/>
</dbReference>
<evidence type="ECO:0000313" key="4">
    <source>
        <dbReference type="Proteomes" id="UP000636187"/>
    </source>
</evidence>
<reference evidence="3 4" key="1">
    <citation type="journal article" date="2020" name="ISME J.">
        <title>Comparative genomics reveals insights into cyanobacterial evolution and habitat adaptation.</title>
        <authorList>
            <person name="Chen M.Y."/>
            <person name="Teng W.K."/>
            <person name="Zhao L."/>
            <person name="Hu C.X."/>
            <person name="Zhou Y.K."/>
            <person name="Han B.P."/>
            <person name="Song L.R."/>
            <person name="Shu W.S."/>
        </authorList>
    </citation>
    <scope>NUCLEOTIDE SEQUENCE [LARGE SCALE GENOMIC DNA]</scope>
    <source>
        <strain evidence="3 4">FACHB-1344</strain>
    </source>
</reference>